<evidence type="ECO:0000313" key="3">
    <source>
        <dbReference type="EMBL" id="RKO70682.1"/>
    </source>
</evidence>
<keyword evidence="1" id="KW-0812">Transmembrane</keyword>
<keyword evidence="1" id="KW-0472">Membrane</keyword>
<dbReference type="RefSeq" id="WP_121125205.1">
    <property type="nucleotide sequence ID" value="NZ_RBWS01000011.1"/>
</dbReference>
<dbReference type="GO" id="GO:0016020">
    <property type="term" value="C:membrane"/>
    <property type="evidence" value="ECO:0007669"/>
    <property type="project" value="InterPro"/>
</dbReference>
<dbReference type="Gene3D" id="3.30.565.10">
    <property type="entry name" value="Histidine kinase-like ATPase, C-terminal domain"/>
    <property type="match status" value="1"/>
</dbReference>
<organism evidence="3 4">
    <name type="scientific">Sphingobacterium puteale</name>
    <dbReference type="NCBI Taxonomy" id="2420510"/>
    <lineage>
        <taxon>Bacteria</taxon>
        <taxon>Pseudomonadati</taxon>
        <taxon>Bacteroidota</taxon>
        <taxon>Sphingobacteriia</taxon>
        <taxon>Sphingobacteriales</taxon>
        <taxon>Sphingobacteriaceae</taxon>
        <taxon>Sphingobacterium</taxon>
    </lineage>
</organism>
<feature type="transmembrane region" description="Helical" evidence="1">
    <location>
        <begin position="74"/>
        <end position="92"/>
    </location>
</feature>
<dbReference type="GO" id="GO:0000155">
    <property type="term" value="F:phosphorelay sensor kinase activity"/>
    <property type="evidence" value="ECO:0007669"/>
    <property type="project" value="InterPro"/>
</dbReference>
<dbReference type="PANTHER" id="PTHR34220:SF7">
    <property type="entry name" value="SENSOR HISTIDINE KINASE YPDA"/>
    <property type="match status" value="1"/>
</dbReference>
<evidence type="ECO:0000313" key="4">
    <source>
        <dbReference type="Proteomes" id="UP000282423"/>
    </source>
</evidence>
<evidence type="ECO:0000256" key="1">
    <source>
        <dbReference type="SAM" id="Phobius"/>
    </source>
</evidence>
<accession>A0A420VWI7</accession>
<dbReference type="EMBL" id="RBWS01000011">
    <property type="protein sequence ID" value="RKO70682.1"/>
    <property type="molecule type" value="Genomic_DNA"/>
</dbReference>
<dbReference type="Proteomes" id="UP000282423">
    <property type="component" value="Unassembled WGS sequence"/>
</dbReference>
<dbReference type="AlphaFoldDB" id="A0A420VWI7"/>
<dbReference type="InterPro" id="IPR050640">
    <property type="entry name" value="Bact_2-comp_sensor_kinase"/>
</dbReference>
<proteinExistence type="predicted"/>
<dbReference type="InterPro" id="IPR010559">
    <property type="entry name" value="Sig_transdc_His_kin_internal"/>
</dbReference>
<evidence type="ECO:0000259" key="2">
    <source>
        <dbReference type="Pfam" id="PF06580"/>
    </source>
</evidence>
<name>A0A420VWI7_9SPHI</name>
<dbReference type="PANTHER" id="PTHR34220">
    <property type="entry name" value="SENSOR HISTIDINE KINASE YPDA"/>
    <property type="match status" value="1"/>
</dbReference>
<sequence>MMKHFRLNSFNALFFLLWGMITAVLWVFDDSDYPMVIQKILSGISLLGTLCTTTYFLCNYILPKAIDSNKLYSILPHFLTLSVFQAILLWIFQEGLYFLEDRNYLPLSEVAQERETFVTTLASTFPVSILLNLGFGGLKVYFEHGKLHQQHLTLKKTHLEIQLHALQSKITPHFMFNVLNHIHLLIQKDTELASTLLIKYADILRYQLYGADKEHISLAEEIAFINNYIEVETYRWANNLTVSRDVQLTDPQVHIAPHLFIIFIENAFKHVGRATAEKGVIAIQISQDAATIKLDIQNSKGSIQPKKADHTGIGLKNVSERLSLIYPNRHELIINDTADRYQVTLTITIHEQHDH</sequence>
<keyword evidence="1" id="KW-1133">Transmembrane helix</keyword>
<feature type="transmembrane region" description="Helical" evidence="1">
    <location>
        <begin position="40"/>
        <end position="62"/>
    </location>
</feature>
<feature type="transmembrane region" description="Helical" evidence="1">
    <location>
        <begin position="12"/>
        <end position="28"/>
    </location>
</feature>
<protein>
    <recommendedName>
        <fullName evidence="2">Signal transduction histidine kinase internal region domain-containing protein</fullName>
    </recommendedName>
</protein>
<reference evidence="3 4" key="1">
    <citation type="submission" date="2018-10" db="EMBL/GenBank/DDBJ databases">
        <title>Sphingobacterium sp. M05W1-28.</title>
        <authorList>
            <person name="Cai H."/>
        </authorList>
    </citation>
    <scope>NUCLEOTIDE SEQUENCE [LARGE SCALE GENOMIC DNA]</scope>
    <source>
        <strain evidence="3 4">M05W1-28</strain>
    </source>
</reference>
<feature type="domain" description="Signal transduction histidine kinase internal region" evidence="2">
    <location>
        <begin position="162"/>
        <end position="239"/>
    </location>
</feature>
<dbReference type="OrthoDB" id="9792992at2"/>
<dbReference type="Pfam" id="PF06580">
    <property type="entry name" value="His_kinase"/>
    <property type="match status" value="1"/>
</dbReference>
<gene>
    <name evidence="3" type="ORF">D7322_15530</name>
</gene>
<dbReference type="InterPro" id="IPR036890">
    <property type="entry name" value="HATPase_C_sf"/>
</dbReference>
<keyword evidence="4" id="KW-1185">Reference proteome</keyword>
<comment type="caution">
    <text evidence="3">The sequence shown here is derived from an EMBL/GenBank/DDBJ whole genome shotgun (WGS) entry which is preliminary data.</text>
</comment>